<proteinExistence type="predicted"/>
<evidence type="ECO:0008006" key="3">
    <source>
        <dbReference type="Google" id="ProtNLM"/>
    </source>
</evidence>
<dbReference type="Pfam" id="PF03192">
    <property type="entry name" value="DUF257"/>
    <property type="match status" value="1"/>
</dbReference>
<dbReference type="KEGG" id="ths:TES1_1736"/>
<dbReference type="EMBL" id="CP006965">
    <property type="protein sequence ID" value="AHF81111.1"/>
    <property type="molecule type" value="Genomic_DNA"/>
</dbReference>
<dbReference type="OrthoDB" id="85875at2157"/>
<protein>
    <recommendedName>
        <fullName evidence="3">KaiC-like domain-containing protein</fullName>
    </recommendedName>
</protein>
<dbReference type="GeneID" id="24906518"/>
<evidence type="ECO:0000313" key="1">
    <source>
        <dbReference type="EMBL" id="AHF81111.1"/>
    </source>
</evidence>
<accession>W0I4S5</accession>
<organism evidence="1 2">
    <name type="scientific">Thermococcus paralvinellae</name>
    <dbReference type="NCBI Taxonomy" id="582419"/>
    <lineage>
        <taxon>Archaea</taxon>
        <taxon>Methanobacteriati</taxon>
        <taxon>Methanobacteriota</taxon>
        <taxon>Thermococci</taxon>
        <taxon>Thermococcales</taxon>
        <taxon>Thermococcaceae</taxon>
        <taxon>Thermococcus</taxon>
    </lineage>
</organism>
<dbReference type="InterPro" id="IPR005489">
    <property type="entry name" value="DUF257"/>
</dbReference>
<sequence length="207" mass="23611">MKGVIDRIWSSLKFGETVLIEHDPHTSPALGVYHLVKWAKEKGYNVLVDDILDTLYVYKAHLKLAGLDPDILSDVKVIKLGGRLNVGQVVGHLHIKEPIIRESEYRTLLDSLSKERVINPVLGFEKLFLLVESERELFELVNSIFSFIDDERRIAFYFINTDLLKKKSHVLSLLEELATTVVRVTKHGKSFSMKVVRSVNDEIDGVE</sequence>
<reference evidence="1 2" key="1">
    <citation type="journal article" date="2014" name="Int. J. Syst. Evol. Microbiol.">
        <title>Thermococcus paralvinellae sp. nov. and Thermococcus cleftensis sp. nov. of hyperthermophilic heterotrophs from deep-sea hydrothermal vents.</title>
        <authorList>
            <person name="Hensley S.A."/>
            <person name="Jung J.H."/>
            <person name="Park C.S."/>
            <person name="Holden J.F."/>
        </authorList>
    </citation>
    <scope>NUCLEOTIDE SEQUENCE [LARGE SCALE GENOMIC DNA]</scope>
    <source>
        <strain evidence="1 2">ES1</strain>
    </source>
</reference>
<dbReference type="RefSeq" id="WP_042682106.1">
    <property type="nucleotide sequence ID" value="NZ_CP006965.1"/>
</dbReference>
<gene>
    <name evidence="1" type="ORF">TES1_1736</name>
</gene>
<name>W0I4S5_9EURY</name>
<evidence type="ECO:0000313" key="2">
    <source>
        <dbReference type="Proteomes" id="UP000019027"/>
    </source>
</evidence>
<dbReference type="Gene3D" id="3.40.50.11570">
    <property type="entry name" value="Protein of unknown function DUF257"/>
    <property type="match status" value="1"/>
</dbReference>
<dbReference type="AlphaFoldDB" id="W0I4S5"/>
<dbReference type="Proteomes" id="UP000019027">
    <property type="component" value="Chromosome"/>
</dbReference>
<keyword evidence="2" id="KW-1185">Reference proteome</keyword>
<dbReference type="HOGENOM" id="CLU_102063_2_0_2"/>